<dbReference type="GO" id="GO:0016020">
    <property type="term" value="C:membrane"/>
    <property type="evidence" value="ECO:0007669"/>
    <property type="project" value="UniProtKB-SubCell"/>
</dbReference>
<gene>
    <name evidence="8" type="ORF">BTMF_LOCUS9242</name>
</gene>
<feature type="transmembrane region" description="Helical" evidence="6">
    <location>
        <begin position="633"/>
        <end position="652"/>
    </location>
</feature>
<feature type="transmembrane region" description="Helical" evidence="6">
    <location>
        <begin position="734"/>
        <end position="753"/>
    </location>
</feature>
<dbReference type="GO" id="GO:0016939">
    <property type="term" value="C:kinesin II complex"/>
    <property type="evidence" value="ECO:0007669"/>
    <property type="project" value="TreeGrafter"/>
</dbReference>
<dbReference type="GO" id="GO:0035869">
    <property type="term" value="C:ciliary transition zone"/>
    <property type="evidence" value="ECO:0007669"/>
    <property type="project" value="TreeGrafter"/>
</dbReference>
<feature type="region of interest" description="Disordered" evidence="5">
    <location>
        <begin position="956"/>
        <end position="983"/>
    </location>
</feature>
<dbReference type="InterPro" id="IPR016024">
    <property type="entry name" value="ARM-type_fold"/>
</dbReference>
<dbReference type="PANTHER" id="PTHR15605">
    <property type="entry name" value="KINESIN-ASSOCIATED PROTEINS"/>
    <property type="match status" value="1"/>
</dbReference>
<dbReference type="Gene3D" id="1.20.1510.10">
    <property type="entry name" value="Cation efflux protein transmembrane domain"/>
    <property type="match status" value="1"/>
</dbReference>
<evidence type="ECO:0000259" key="7">
    <source>
        <dbReference type="Pfam" id="PF01545"/>
    </source>
</evidence>
<feature type="transmembrane region" description="Helical" evidence="6">
    <location>
        <begin position="822"/>
        <end position="842"/>
    </location>
</feature>
<keyword evidence="4 6" id="KW-0472">Membrane</keyword>
<dbReference type="SMART" id="SM01297">
    <property type="entry name" value="KAP"/>
    <property type="match status" value="1"/>
</dbReference>
<name>A0A0R3QU05_9BILA</name>
<reference evidence="8 9" key="2">
    <citation type="submission" date="2018-11" db="EMBL/GenBank/DDBJ databases">
        <authorList>
            <consortium name="Pathogen Informatics"/>
        </authorList>
    </citation>
    <scope>NUCLEOTIDE SEQUENCE [LARGE SCALE GENOMIC DNA]</scope>
</reference>
<feature type="compositionally biased region" description="Basic and acidic residues" evidence="5">
    <location>
        <begin position="964"/>
        <end position="983"/>
    </location>
</feature>
<evidence type="ECO:0000256" key="3">
    <source>
        <dbReference type="ARBA" id="ARBA00022989"/>
    </source>
</evidence>
<protein>
    <submittedName>
        <fullName evidence="10">Kinesin-associated protein</fullName>
    </submittedName>
</protein>
<evidence type="ECO:0000256" key="4">
    <source>
        <dbReference type="ARBA" id="ARBA00023136"/>
    </source>
</evidence>
<evidence type="ECO:0000256" key="1">
    <source>
        <dbReference type="ARBA" id="ARBA00004141"/>
    </source>
</evidence>
<dbReference type="GO" id="GO:0019894">
    <property type="term" value="F:kinesin binding"/>
    <property type="evidence" value="ECO:0007669"/>
    <property type="project" value="InterPro"/>
</dbReference>
<feature type="transmembrane region" description="Helical" evidence="6">
    <location>
        <begin position="773"/>
        <end position="793"/>
    </location>
</feature>
<dbReference type="GO" id="GO:0005930">
    <property type="term" value="C:axoneme"/>
    <property type="evidence" value="ECO:0007669"/>
    <property type="project" value="TreeGrafter"/>
</dbReference>
<dbReference type="InterPro" id="IPR011989">
    <property type="entry name" value="ARM-like"/>
</dbReference>
<feature type="transmembrane region" description="Helical" evidence="6">
    <location>
        <begin position="798"/>
        <end position="816"/>
    </location>
</feature>
<evidence type="ECO:0000313" key="10">
    <source>
        <dbReference type="WBParaSite" id="BTMF_0001120701-mRNA-1"/>
    </source>
</evidence>
<feature type="transmembrane region" description="Helical" evidence="6">
    <location>
        <begin position="659"/>
        <end position="680"/>
    </location>
</feature>
<keyword evidence="9" id="KW-1185">Reference proteome</keyword>
<evidence type="ECO:0000313" key="9">
    <source>
        <dbReference type="Proteomes" id="UP000280834"/>
    </source>
</evidence>
<reference evidence="10" key="1">
    <citation type="submission" date="2017-02" db="UniProtKB">
        <authorList>
            <consortium name="WormBaseParasite"/>
        </authorList>
    </citation>
    <scope>IDENTIFICATION</scope>
</reference>
<evidence type="ECO:0000313" key="8">
    <source>
        <dbReference type="EMBL" id="VDO31165.1"/>
    </source>
</evidence>
<dbReference type="PANTHER" id="PTHR15605:SF2">
    <property type="entry name" value="KINESIN-ASSOCIATED PROTEIN 3"/>
    <property type="match status" value="1"/>
</dbReference>
<dbReference type="Proteomes" id="UP000280834">
    <property type="component" value="Unassembled WGS sequence"/>
</dbReference>
<dbReference type="InterPro" id="IPR027469">
    <property type="entry name" value="Cation_efflux_TMD_sf"/>
</dbReference>
<comment type="subcellular location">
    <subcellularLocation>
        <location evidence="1">Membrane</location>
        <topology evidence="1">Multi-pass membrane protein</topology>
    </subcellularLocation>
</comment>
<dbReference type="WBParaSite" id="BTMF_0001120701-mRNA-1">
    <property type="protein sequence ID" value="BTMF_0001120701-mRNA-1"/>
    <property type="gene ID" value="BTMF_0001120701"/>
</dbReference>
<dbReference type="InterPro" id="IPR008658">
    <property type="entry name" value="KAP3"/>
</dbReference>
<dbReference type="SUPFAM" id="SSF161111">
    <property type="entry name" value="Cation efflux protein transmembrane domain-like"/>
    <property type="match status" value="1"/>
</dbReference>
<dbReference type="EMBL" id="UZAG01016839">
    <property type="protein sequence ID" value="VDO31165.1"/>
    <property type="molecule type" value="Genomic_DNA"/>
</dbReference>
<evidence type="ECO:0000256" key="5">
    <source>
        <dbReference type="SAM" id="MobiDB-lite"/>
    </source>
</evidence>
<evidence type="ECO:0000256" key="2">
    <source>
        <dbReference type="ARBA" id="ARBA00022692"/>
    </source>
</evidence>
<dbReference type="GO" id="GO:0007018">
    <property type="term" value="P:microtubule-based movement"/>
    <property type="evidence" value="ECO:0007669"/>
    <property type="project" value="TreeGrafter"/>
</dbReference>
<feature type="domain" description="Cation efflux protein transmembrane" evidence="7">
    <location>
        <begin position="633"/>
        <end position="851"/>
    </location>
</feature>
<dbReference type="GO" id="GO:0044782">
    <property type="term" value="P:cilium organization"/>
    <property type="evidence" value="ECO:0007669"/>
    <property type="project" value="TreeGrafter"/>
</dbReference>
<dbReference type="AlphaFoldDB" id="A0A0R3QU05"/>
<evidence type="ECO:0000256" key="6">
    <source>
        <dbReference type="SAM" id="Phobius"/>
    </source>
</evidence>
<keyword evidence="2 6" id="KW-0812">Transmembrane</keyword>
<dbReference type="STRING" id="42155.A0A0R3QU05"/>
<dbReference type="SUPFAM" id="SSF48371">
    <property type="entry name" value="ARM repeat"/>
    <property type="match status" value="1"/>
</dbReference>
<feature type="transmembrane region" description="Helical" evidence="6">
    <location>
        <begin position="692"/>
        <end position="714"/>
    </location>
</feature>
<proteinExistence type="predicted"/>
<dbReference type="Pfam" id="PF05804">
    <property type="entry name" value="KAP"/>
    <property type="match status" value="1"/>
</dbReference>
<dbReference type="InterPro" id="IPR058533">
    <property type="entry name" value="Cation_efflux_TM"/>
</dbReference>
<accession>A0A0R3QU05</accession>
<dbReference type="GO" id="GO:0008324">
    <property type="term" value="F:monoatomic cation transmembrane transporter activity"/>
    <property type="evidence" value="ECO:0007669"/>
    <property type="project" value="InterPro"/>
</dbReference>
<keyword evidence="3 6" id="KW-1133">Transmembrane helix</keyword>
<organism evidence="10">
    <name type="scientific">Brugia timori</name>
    <dbReference type="NCBI Taxonomy" id="42155"/>
    <lineage>
        <taxon>Eukaryota</taxon>
        <taxon>Metazoa</taxon>
        <taxon>Ecdysozoa</taxon>
        <taxon>Nematoda</taxon>
        <taxon>Chromadorea</taxon>
        <taxon>Rhabditida</taxon>
        <taxon>Spirurina</taxon>
        <taxon>Spiruromorpha</taxon>
        <taxon>Filarioidea</taxon>
        <taxon>Onchocercidae</taxon>
        <taxon>Brugia</taxon>
    </lineage>
</organism>
<sequence>MLYDEVSEKTKATSLFLKLSQNHRNLQQLIGNEVLMGALVRVLRDDWKKSFELATNIITVFYNFSIYTNFHQILAHHKIGSLSMQIVDYGLKRWEAWKTEVCHSDECTKRRLNLAIRKQQQLIAACLNLLLNLAEDIRVEMKMVNRRIIALLSKCIQDHDAVLSLLLSATNFLLKLSIYTENKEAMLQISGRVVENISFLFPIKNATLRHSAIQLLFNLSFIPSLRDQMVSAGFISHVAPLIDDESALKLFYQLSINDDAKAMITYTDALQNLMRILLTGNNSNIVKAILINIALEKRNAQLLCGTDGEGLNLLIEAALNGKDQLLLKIVRNIAIHDGPTQAMFSKWAIRLLEIVMDKKDEKGLDSFALECLGIINQLTSVDWASLAEQVSLISWIEDNLKGQLMVQSHADQLLQVIILCGTMARQLNAARLIVPLTDQLIELLTVYQEDDEMVIQVVYVFYAIITHEELSESVMGGSAHIGAYLIDLMHDKNVPLRAVCDRALSIIAERSEEWARKMDVERFRWHNLQWLEMWLEMVADSNNVTSSDSVISGSSDICSEIFGAEDILGDASPDISFTHHKFSCIIGISSKITCQISPSMDLVQKVSENYKFKRFMVSTVIAWSNSNVRQACVGAFICGLCILFLIGSVSITRSLILTAAAWLSVFSFFSLISTVISLSVTQKPSVNYTYGFARAPVLAVFATTVLATLAAIFLIKESMEHILENDHHLHPNGLYIFGAIAASISLEIAAYGVKNQPIQHVLTASSSSSLQEHFADISHAICYILPGLSVLLLPRLNALSLLALLTTVACVITHWFVSNLWWIDAVATLILSVCIFLTMWPLSKYTGRILLQTTPPHIHNQLDRCISEASTIDGVLELRLAHFWQLDFTTMAGTVDVRVRRDADEQLVLALVTEKLSAVISILTVQIVKDVVTNWQATCKTHSASYDLHRPPQFHSSSSLNQFDDSHPHSHSHSHEHEYGNHN</sequence>
<dbReference type="Pfam" id="PF01545">
    <property type="entry name" value="Cation_efflux"/>
    <property type="match status" value="1"/>
</dbReference>
<dbReference type="Gene3D" id="1.25.10.10">
    <property type="entry name" value="Leucine-rich Repeat Variant"/>
    <property type="match status" value="1"/>
</dbReference>